<name>A0ABW1XLM7_9ALTE</name>
<dbReference type="RefSeq" id="WP_131258637.1">
    <property type="nucleotide sequence ID" value="NZ_JBHSUS010000001.1"/>
</dbReference>
<accession>A0ABW1XLM7</accession>
<comment type="caution">
    <text evidence="1">The sequence shown here is derived from an EMBL/GenBank/DDBJ whole genome shotgun (WGS) entry which is preliminary data.</text>
</comment>
<evidence type="ECO:0000313" key="2">
    <source>
        <dbReference type="Proteomes" id="UP001596364"/>
    </source>
</evidence>
<organism evidence="1 2">
    <name type="scientific">Pseudobowmanella zhangzhouensis</name>
    <dbReference type="NCBI Taxonomy" id="1537679"/>
    <lineage>
        <taxon>Bacteria</taxon>
        <taxon>Pseudomonadati</taxon>
        <taxon>Pseudomonadota</taxon>
        <taxon>Gammaproteobacteria</taxon>
        <taxon>Alteromonadales</taxon>
        <taxon>Alteromonadaceae</taxon>
    </lineage>
</organism>
<dbReference type="EMBL" id="JBHSUS010000001">
    <property type="protein sequence ID" value="MFC6441022.1"/>
    <property type="molecule type" value="Genomic_DNA"/>
</dbReference>
<proteinExistence type="predicted"/>
<gene>
    <name evidence="1" type="ORF">ACFP85_12785</name>
</gene>
<dbReference type="Proteomes" id="UP001596364">
    <property type="component" value="Unassembled WGS sequence"/>
</dbReference>
<reference evidence="2" key="1">
    <citation type="journal article" date="2019" name="Int. J. Syst. Evol. Microbiol.">
        <title>The Global Catalogue of Microorganisms (GCM) 10K type strain sequencing project: providing services to taxonomists for standard genome sequencing and annotation.</title>
        <authorList>
            <consortium name="The Broad Institute Genomics Platform"/>
            <consortium name="The Broad Institute Genome Sequencing Center for Infectious Disease"/>
            <person name="Wu L."/>
            <person name="Ma J."/>
        </authorList>
    </citation>
    <scope>NUCLEOTIDE SEQUENCE [LARGE SCALE GENOMIC DNA]</scope>
    <source>
        <strain evidence="2">CGMCC 1.16031</strain>
    </source>
</reference>
<evidence type="ECO:0008006" key="3">
    <source>
        <dbReference type="Google" id="ProtNLM"/>
    </source>
</evidence>
<protein>
    <recommendedName>
        <fullName evidence="3">XRE family transcriptional regulator</fullName>
    </recommendedName>
</protein>
<sequence>MKVSVTPREFYRSLEHDKKLQLAARLGVSYTRLSGGYFAKRIEKRPTLSRPRLAEVQAALNELGGNFSLNDIVDHFFIKE</sequence>
<keyword evidence="2" id="KW-1185">Reference proteome</keyword>
<evidence type="ECO:0000313" key="1">
    <source>
        <dbReference type="EMBL" id="MFC6441022.1"/>
    </source>
</evidence>